<sequence>MRRSDGVQNLQTLGDDLGADPVTRDDGQADAAGSHARTLLQTSQFLSIGLTLRDARLVSGSPPGASQGGAAPAQRGYEWGAAPCSVEEGGRRPGEGRSRPGQPQDVPLTA</sequence>
<dbReference type="Proteomes" id="UP001500683">
    <property type="component" value="Unassembled WGS sequence"/>
</dbReference>
<feature type="compositionally biased region" description="Low complexity" evidence="1">
    <location>
        <begin position="59"/>
        <end position="74"/>
    </location>
</feature>
<evidence type="ECO:0000256" key="1">
    <source>
        <dbReference type="SAM" id="MobiDB-lite"/>
    </source>
</evidence>
<dbReference type="EMBL" id="BAAAZG010000014">
    <property type="protein sequence ID" value="GAA4068836.1"/>
    <property type="molecule type" value="Genomic_DNA"/>
</dbReference>
<feature type="region of interest" description="Disordered" evidence="1">
    <location>
        <begin position="1"/>
        <end position="35"/>
    </location>
</feature>
<keyword evidence="3" id="KW-1185">Reference proteome</keyword>
<name>A0ABP7VJX2_9ACTN</name>
<feature type="region of interest" description="Disordered" evidence="1">
    <location>
        <begin position="56"/>
        <end position="110"/>
    </location>
</feature>
<gene>
    <name evidence="2" type="ORF">GCM10022214_24810</name>
</gene>
<evidence type="ECO:0000313" key="3">
    <source>
        <dbReference type="Proteomes" id="UP001500683"/>
    </source>
</evidence>
<proteinExistence type="predicted"/>
<comment type="caution">
    <text evidence="2">The sequence shown here is derived from an EMBL/GenBank/DDBJ whole genome shotgun (WGS) entry which is preliminary data.</text>
</comment>
<reference evidence="3" key="1">
    <citation type="journal article" date="2019" name="Int. J. Syst. Evol. Microbiol.">
        <title>The Global Catalogue of Microorganisms (GCM) 10K type strain sequencing project: providing services to taxonomists for standard genome sequencing and annotation.</title>
        <authorList>
            <consortium name="The Broad Institute Genomics Platform"/>
            <consortium name="The Broad Institute Genome Sequencing Center for Infectious Disease"/>
            <person name="Wu L."/>
            <person name="Ma J."/>
        </authorList>
    </citation>
    <scope>NUCLEOTIDE SEQUENCE [LARGE SCALE GENOMIC DNA]</scope>
    <source>
        <strain evidence="3">JCM 16702</strain>
    </source>
</reference>
<feature type="compositionally biased region" description="Basic and acidic residues" evidence="1">
    <location>
        <begin position="88"/>
        <end position="98"/>
    </location>
</feature>
<evidence type="ECO:0000313" key="2">
    <source>
        <dbReference type="EMBL" id="GAA4068836.1"/>
    </source>
</evidence>
<accession>A0ABP7VJX2</accession>
<feature type="compositionally biased region" description="Polar residues" evidence="1">
    <location>
        <begin position="1"/>
        <end position="12"/>
    </location>
</feature>
<protein>
    <submittedName>
        <fullName evidence="2">Uncharacterized protein</fullName>
    </submittedName>
</protein>
<organism evidence="2 3">
    <name type="scientific">Actinomadura miaoliensis</name>
    <dbReference type="NCBI Taxonomy" id="430685"/>
    <lineage>
        <taxon>Bacteria</taxon>
        <taxon>Bacillati</taxon>
        <taxon>Actinomycetota</taxon>
        <taxon>Actinomycetes</taxon>
        <taxon>Streptosporangiales</taxon>
        <taxon>Thermomonosporaceae</taxon>
        <taxon>Actinomadura</taxon>
    </lineage>
</organism>